<accession>A0A7X8SHH2</accession>
<proteinExistence type="predicted"/>
<keyword evidence="1" id="KW-0732">Signal</keyword>
<evidence type="ECO:0000256" key="1">
    <source>
        <dbReference type="SAM" id="SignalP"/>
    </source>
</evidence>
<name>A0A7X8SHH2_9BACT</name>
<dbReference type="EMBL" id="JABAIL010000001">
    <property type="protein sequence ID" value="NLR90284.1"/>
    <property type="molecule type" value="Genomic_DNA"/>
</dbReference>
<feature type="signal peptide" evidence="1">
    <location>
        <begin position="1"/>
        <end position="22"/>
    </location>
</feature>
<dbReference type="AlphaFoldDB" id="A0A7X8SHH2"/>
<evidence type="ECO:0000313" key="4">
    <source>
        <dbReference type="Proteomes" id="UP000585050"/>
    </source>
</evidence>
<feature type="chain" id="PRO_5030877121" evidence="1">
    <location>
        <begin position="23"/>
        <end position="671"/>
    </location>
</feature>
<dbReference type="NCBIfam" id="TIGR04183">
    <property type="entry name" value="Por_Secre_tail"/>
    <property type="match status" value="1"/>
</dbReference>
<dbReference type="InterPro" id="IPR026444">
    <property type="entry name" value="Secre_tail"/>
</dbReference>
<comment type="caution">
    <text evidence="3">The sequence shown here is derived from an EMBL/GenBank/DDBJ whole genome shotgun (WGS) entry which is preliminary data.</text>
</comment>
<gene>
    <name evidence="3" type="ORF">HGP29_03660</name>
</gene>
<evidence type="ECO:0000313" key="3">
    <source>
        <dbReference type="EMBL" id="NLR90284.1"/>
    </source>
</evidence>
<dbReference type="Proteomes" id="UP000585050">
    <property type="component" value="Unassembled WGS sequence"/>
</dbReference>
<organism evidence="3 4">
    <name type="scientific">Flammeovirga agarivorans</name>
    <dbReference type="NCBI Taxonomy" id="2726742"/>
    <lineage>
        <taxon>Bacteria</taxon>
        <taxon>Pseudomonadati</taxon>
        <taxon>Bacteroidota</taxon>
        <taxon>Cytophagia</taxon>
        <taxon>Cytophagales</taxon>
        <taxon>Flammeovirgaceae</taxon>
        <taxon>Flammeovirga</taxon>
    </lineage>
</organism>
<sequence length="671" mass="72657">MKNLITHTILIACLFFCHTTNALTYYSTGSGTFRADDMWSLTTNGEVKLTIDFDTDQSAHTFVIQATHSFPFPSFDTSIGNLIVQGNLNSAPTAGVTFNVADLIVTSGGFVYLNGSKSINFNVDNVFINDGSFFFLNNTSIVFNQANSTSYFFNNSSFFNIAAAVISSSTILNYNSADNGTLVLRADETISEFYSQTMVIETGKNILTVNGDLGTGITITTGSDATPANNGSIVFSTNATGTFSMTNPTTDKINNLTINTSDTVTLGTGAIIAGTLYLTDGFLKATRTLSIEEDATIDGQVVSSSISSAESGGSASSHIICSGSGNVRKAYAANAAANFYLMPVGDGTSIHEAGVLKDALFKDDGFTVSAAYFDDAYSDTDIETSFANTNPEVSLSTREYYDVSVSSTGSLSTNPFKVLIPFDAGSGVAENKISTSSIYMMHYNGATWESYGVATHLDLGDSEDNVGYVYANAESFSPFTFGGDNSNHDLPVELISLSAETHDNGLTLEWETATEINNDYFEIEASSDARNYHVLGKVSGQGNSNVSHQYSFEVNQEDANAYHIYRLKQVDFDGTYSYSDIVQVKAVDHQGLSVNIYPNPVRDQLNLEFNHFNTLDQVIEAKVYNKHGQLIETLDLDHLESINVNQYTSGIYILHLKTKSGKNQHHRFSVL</sequence>
<reference evidence="3 4" key="1">
    <citation type="submission" date="2020-04" db="EMBL/GenBank/DDBJ databases">
        <title>Flammeovirga sp. SR4, a novel species isolated from seawater.</title>
        <authorList>
            <person name="Wang X."/>
        </authorList>
    </citation>
    <scope>NUCLEOTIDE SEQUENCE [LARGE SCALE GENOMIC DNA]</scope>
    <source>
        <strain evidence="3 4">SR4</strain>
    </source>
</reference>
<dbReference type="RefSeq" id="WP_168880991.1">
    <property type="nucleotide sequence ID" value="NZ_JABAIL010000001.1"/>
</dbReference>
<dbReference type="Pfam" id="PF18962">
    <property type="entry name" value="Por_Secre_tail"/>
    <property type="match status" value="1"/>
</dbReference>
<protein>
    <submittedName>
        <fullName evidence="3">T9SS type A sorting domain-containing protein</fullName>
    </submittedName>
</protein>
<evidence type="ECO:0000259" key="2">
    <source>
        <dbReference type="Pfam" id="PF18962"/>
    </source>
</evidence>
<keyword evidence="4" id="KW-1185">Reference proteome</keyword>
<feature type="domain" description="Secretion system C-terminal sorting" evidence="2">
    <location>
        <begin position="596"/>
        <end position="664"/>
    </location>
</feature>